<dbReference type="Proteomes" id="UP000285301">
    <property type="component" value="Unassembled WGS sequence"/>
</dbReference>
<evidence type="ECO:0000259" key="3">
    <source>
        <dbReference type="Pfam" id="PF00061"/>
    </source>
</evidence>
<evidence type="ECO:0000256" key="1">
    <source>
        <dbReference type="ARBA" id="ARBA00008390"/>
    </source>
</evidence>
<organism evidence="4 5">
    <name type="scientific">Dinothrombium tinctorium</name>
    <dbReference type="NCBI Taxonomy" id="1965070"/>
    <lineage>
        <taxon>Eukaryota</taxon>
        <taxon>Metazoa</taxon>
        <taxon>Ecdysozoa</taxon>
        <taxon>Arthropoda</taxon>
        <taxon>Chelicerata</taxon>
        <taxon>Arachnida</taxon>
        <taxon>Acari</taxon>
        <taxon>Acariformes</taxon>
        <taxon>Trombidiformes</taxon>
        <taxon>Prostigmata</taxon>
        <taxon>Anystina</taxon>
        <taxon>Parasitengona</taxon>
        <taxon>Trombidioidea</taxon>
        <taxon>Trombidiidae</taxon>
        <taxon>Dinothrombium</taxon>
    </lineage>
</organism>
<sequence>MNSNLMKRKLATTATPVITITKDGDEYTMKTASTFKTSEIKFKLGEEFEELRQDDAKVKSTITAEGNKLIHRQKNDKEVVIEREFSPEGMNAVATVNGVTSTRFYKRL</sequence>
<dbReference type="InterPro" id="IPR012674">
    <property type="entry name" value="Calycin"/>
</dbReference>
<dbReference type="PRINTS" id="PR00178">
    <property type="entry name" value="FATTYACIDBP"/>
</dbReference>
<dbReference type="InterPro" id="IPR000566">
    <property type="entry name" value="Lipocln_cytosolic_FA-bd_dom"/>
</dbReference>
<evidence type="ECO:0000256" key="2">
    <source>
        <dbReference type="ARBA" id="ARBA00023121"/>
    </source>
</evidence>
<evidence type="ECO:0000313" key="4">
    <source>
        <dbReference type="EMBL" id="RWS16196.1"/>
    </source>
</evidence>
<dbReference type="InterPro" id="IPR000463">
    <property type="entry name" value="Fatty_acid-bd"/>
</dbReference>
<dbReference type="SUPFAM" id="SSF50814">
    <property type="entry name" value="Lipocalins"/>
    <property type="match status" value="1"/>
</dbReference>
<dbReference type="Pfam" id="PF00061">
    <property type="entry name" value="Lipocalin"/>
    <property type="match status" value="1"/>
</dbReference>
<comment type="caution">
    <text evidence="4">The sequence shown here is derived from an EMBL/GenBank/DDBJ whole genome shotgun (WGS) entry which is preliminary data.</text>
</comment>
<evidence type="ECO:0000313" key="5">
    <source>
        <dbReference type="Proteomes" id="UP000285301"/>
    </source>
</evidence>
<gene>
    <name evidence="4" type="ORF">B4U79_09468</name>
</gene>
<protein>
    <submittedName>
        <fullName evidence="4">Fatty acid-biding protein-like protein</fullName>
    </submittedName>
</protein>
<dbReference type="OrthoDB" id="354351at2759"/>
<feature type="domain" description="Lipocalin/cytosolic fatty-acid binding" evidence="3">
    <location>
        <begin position="5"/>
        <end position="107"/>
    </location>
</feature>
<dbReference type="Gene3D" id="2.40.128.20">
    <property type="match status" value="1"/>
</dbReference>
<reference evidence="4 5" key="1">
    <citation type="journal article" date="2018" name="Gigascience">
        <title>Genomes of trombidid mites reveal novel predicted allergens and laterally-transferred genes associated with secondary metabolism.</title>
        <authorList>
            <person name="Dong X."/>
            <person name="Chaisiri K."/>
            <person name="Xia D."/>
            <person name="Armstrong S.D."/>
            <person name="Fang Y."/>
            <person name="Donnelly M.J."/>
            <person name="Kadowaki T."/>
            <person name="McGarry J.W."/>
            <person name="Darby A.C."/>
            <person name="Makepeace B.L."/>
        </authorList>
    </citation>
    <scope>NUCLEOTIDE SEQUENCE [LARGE SCALE GENOMIC DNA]</scope>
    <source>
        <strain evidence="4">UoL-WK</strain>
    </source>
</reference>
<dbReference type="EMBL" id="NCKU01000272">
    <property type="protein sequence ID" value="RWS16196.1"/>
    <property type="molecule type" value="Genomic_DNA"/>
</dbReference>
<keyword evidence="5" id="KW-1185">Reference proteome</keyword>
<accession>A0A443RLP1</accession>
<dbReference type="GO" id="GO:0008289">
    <property type="term" value="F:lipid binding"/>
    <property type="evidence" value="ECO:0007669"/>
    <property type="project" value="UniProtKB-KW"/>
</dbReference>
<proteinExistence type="inferred from homology"/>
<keyword evidence="2" id="KW-0446">Lipid-binding</keyword>
<dbReference type="AlphaFoldDB" id="A0A443RLP1"/>
<comment type="similarity">
    <text evidence="1">Belongs to the calycin superfamily. Fatty-acid binding protein (FABP) family.</text>
</comment>
<name>A0A443RLP1_9ACAR</name>
<dbReference type="InterPro" id="IPR031259">
    <property type="entry name" value="ILBP"/>
</dbReference>
<dbReference type="STRING" id="1965070.A0A443RLP1"/>
<dbReference type="PANTHER" id="PTHR11955">
    <property type="entry name" value="FATTY ACID BINDING PROTEIN"/>
    <property type="match status" value="1"/>
</dbReference>